<keyword evidence="2" id="KW-1185">Reference proteome</keyword>
<reference evidence="1 2" key="1">
    <citation type="submission" date="2019-04" db="EMBL/GenBank/DDBJ databases">
        <title>An improved genome assembly and genetic linkage map for asparagus bean, Vigna unguiculata ssp. sesquipedialis.</title>
        <authorList>
            <person name="Xia Q."/>
            <person name="Zhang R."/>
            <person name="Dong Y."/>
        </authorList>
    </citation>
    <scope>NUCLEOTIDE SEQUENCE [LARGE SCALE GENOMIC DNA]</scope>
    <source>
        <tissue evidence="1">Leaf</tissue>
    </source>
</reference>
<name>A0A4D6M4L6_VIGUN</name>
<organism evidence="1 2">
    <name type="scientific">Vigna unguiculata</name>
    <name type="common">Cowpea</name>
    <dbReference type="NCBI Taxonomy" id="3917"/>
    <lineage>
        <taxon>Eukaryota</taxon>
        <taxon>Viridiplantae</taxon>
        <taxon>Streptophyta</taxon>
        <taxon>Embryophyta</taxon>
        <taxon>Tracheophyta</taxon>
        <taxon>Spermatophyta</taxon>
        <taxon>Magnoliopsida</taxon>
        <taxon>eudicotyledons</taxon>
        <taxon>Gunneridae</taxon>
        <taxon>Pentapetalae</taxon>
        <taxon>rosids</taxon>
        <taxon>fabids</taxon>
        <taxon>Fabales</taxon>
        <taxon>Fabaceae</taxon>
        <taxon>Papilionoideae</taxon>
        <taxon>50 kb inversion clade</taxon>
        <taxon>NPAAA clade</taxon>
        <taxon>indigoferoid/millettioid clade</taxon>
        <taxon>Phaseoleae</taxon>
        <taxon>Vigna</taxon>
    </lineage>
</organism>
<proteinExistence type="predicted"/>
<dbReference type="Proteomes" id="UP000501690">
    <property type="component" value="Linkage Group LG6"/>
</dbReference>
<evidence type="ECO:0000313" key="2">
    <source>
        <dbReference type="Proteomes" id="UP000501690"/>
    </source>
</evidence>
<dbReference type="AlphaFoldDB" id="A0A4D6M4L6"/>
<sequence>MCCHCAAPATVSASRHRWKLFSCNVAATPSPSWSRLERHEWGDVFDVLKRPRVVRGHGNRLLMVGGLKSSFALNAPCSTCLLYTSHRWKLFSCNVAATPSPSWSRLERHEWGDVFDVLKRPRLVRGHGNRILMVSGLKSSFALNAPCSTILVLRLDLDKLEWAFVWNLHDAPNADQFNRVVKKLLDGLRDTAASAVNGRKYTASPLHYPMALALYVSLPLETLKKPFMDA</sequence>
<protein>
    <submittedName>
        <fullName evidence="1">Uncharacterized protein</fullName>
    </submittedName>
</protein>
<dbReference type="PANTHER" id="PTHR47719:SF2">
    <property type="entry name" value="SKP1-INTERACTING PARTNER 15"/>
    <property type="match status" value="1"/>
</dbReference>
<accession>A0A4D6M4L6</accession>
<gene>
    <name evidence="1" type="ORF">DEO72_LG6g904</name>
</gene>
<dbReference type="EMBL" id="CP039350">
    <property type="protein sequence ID" value="QCD96202.1"/>
    <property type="molecule type" value="Genomic_DNA"/>
</dbReference>
<dbReference type="PANTHER" id="PTHR47719">
    <property type="entry name" value="SKP1-INTERACTING PARTNER 15"/>
    <property type="match status" value="1"/>
</dbReference>
<evidence type="ECO:0000313" key="1">
    <source>
        <dbReference type="EMBL" id="QCD96202.1"/>
    </source>
</evidence>